<protein>
    <submittedName>
        <fullName evidence="1">Uncharacterized protein</fullName>
    </submittedName>
</protein>
<keyword evidence="2" id="KW-1185">Reference proteome</keyword>
<evidence type="ECO:0000313" key="2">
    <source>
        <dbReference type="Proteomes" id="UP000003100"/>
    </source>
</evidence>
<proteinExistence type="predicted"/>
<gene>
    <name evidence="1" type="ORF">RUMHYD_02466</name>
</gene>
<dbReference type="PATRIC" id="fig|476272.21.peg.1897"/>
<name>C0CNM3_BLAHS</name>
<dbReference type="HOGENOM" id="CLU_3266466_0_0_9"/>
<accession>C0CNM3</accession>
<reference evidence="1 2" key="2">
    <citation type="submission" date="2009-02" db="EMBL/GenBank/DDBJ databases">
        <title>Draft genome sequence of Blautia hydrogenotrophica DSM 10507 (Ruminococcus hydrogenotrophicus DSM 10507).</title>
        <authorList>
            <person name="Sudarsanam P."/>
            <person name="Ley R."/>
            <person name="Guruge J."/>
            <person name="Turnbaugh P.J."/>
            <person name="Mahowald M."/>
            <person name="Liep D."/>
            <person name="Gordon J."/>
        </authorList>
    </citation>
    <scope>NUCLEOTIDE SEQUENCE [LARGE SCALE GENOMIC DNA]</scope>
    <source>
        <strain evidence="2">DSM 10507 / JCM 14656 / S5a33</strain>
    </source>
</reference>
<dbReference type="AlphaFoldDB" id="C0CNM3"/>
<dbReference type="Proteomes" id="UP000003100">
    <property type="component" value="Unassembled WGS sequence"/>
</dbReference>
<reference evidence="1 2" key="1">
    <citation type="submission" date="2009-01" db="EMBL/GenBank/DDBJ databases">
        <authorList>
            <person name="Fulton L."/>
            <person name="Clifton S."/>
            <person name="Fulton B."/>
            <person name="Xu J."/>
            <person name="Minx P."/>
            <person name="Pepin K.H."/>
            <person name="Johnson M."/>
            <person name="Bhonagiri V."/>
            <person name="Nash W.E."/>
            <person name="Mardis E.R."/>
            <person name="Wilson R.K."/>
        </authorList>
    </citation>
    <scope>NUCLEOTIDE SEQUENCE [LARGE SCALE GENOMIC DNA]</scope>
    <source>
        <strain evidence="2">DSM 10507 / JCM 14656 / S5a33</strain>
    </source>
</reference>
<sequence length="41" mass="4764">MGVVDIERKGLLQAVLFCIIRRLLERSILRSISQVLCQMVY</sequence>
<dbReference type="EMBL" id="ACBZ01000130">
    <property type="protein sequence ID" value="EEG48645.1"/>
    <property type="molecule type" value="Genomic_DNA"/>
</dbReference>
<organism evidence="1 2">
    <name type="scientific">Blautia hydrogenotrophica (strain DSM 10507 / JCM 14656 / S5a33)</name>
    <name type="common">Ruminococcus hydrogenotrophicus</name>
    <dbReference type="NCBI Taxonomy" id="476272"/>
    <lineage>
        <taxon>Bacteria</taxon>
        <taxon>Bacillati</taxon>
        <taxon>Bacillota</taxon>
        <taxon>Clostridia</taxon>
        <taxon>Lachnospirales</taxon>
        <taxon>Lachnospiraceae</taxon>
        <taxon>Blautia</taxon>
    </lineage>
</organism>
<evidence type="ECO:0000313" key="1">
    <source>
        <dbReference type="EMBL" id="EEG48645.1"/>
    </source>
</evidence>
<comment type="caution">
    <text evidence="1">The sequence shown here is derived from an EMBL/GenBank/DDBJ whole genome shotgun (WGS) entry which is preliminary data.</text>
</comment>